<protein>
    <submittedName>
        <fullName evidence="2">Uncharacterized protein YdgA (DUF945 family)</fullName>
    </submittedName>
</protein>
<proteinExistence type="predicted"/>
<dbReference type="AlphaFoldDB" id="A0A3E0DSR9"/>
<sequence>MKKVLGVSLVTLIAACLIAPKFIANEYQENLTDLINNINSEAGYSATITASEQGWFGATSTVLVSFDSAMISPSASAQKLTAELQLESHFGPLLFSKESLVGLFATDVQLKGDQQRQYLNWNNQTPLYHLSIASNLAGDLKFDDYIPAFTNKAQTLSVSEYKGHGQYANNKLVYNGGFKAATCKERASATVENVALHLDLDADWATLRSEGFYNGDMSLNIDKLTTQEQEELTGIKVTLKTQLDEETQLGSMQIGYAIKKLIADDFQADNLELVTELNHLDNQVFLDYGKLVRESTELSASQQLDFIQQHLEPLLAGKPEFNILALRGTTNDGTFNATLNSHLADINNPNLGQMNDPRFWLYNAVIQADVEIDQTLLHTAVQHYVAKKMYAPANSPEVKQQSDMLIDSLLHQGIIKPEGSQYVTQFHSEKGQATIYDLSFPLI</sequence>
<dbReference type="OrthoDB" id="6320601at2"/>
<name>A0A3E0DSR9_9GAMM</name>
<reference evidence="2 3" key="1">
    <citation type="submission" date="2018-08" db="EMBL/GenBank/DDBJ databases">
        <title>Genomic Encyclopedia of Type Strains, Phase III (KMG-III): the genomes of soil and plant-associated and newly described type strains.</title>
        <authorList>
            <person name="Whitman W."/>
        </authorList>
    </citation>
    <scope>NUCLEOTIDE SEQUENCE [LARGE SCALE GENOMIC DNA]</scope>
    <source>
        <strain evidence="2 3">CECT 7375</strain>
    </source>
</reference>
<comment type="caution">
    <text evidence="2">The sequence shown here is derived from an EMBL/GenBank/DDBJ whole genome shotgun (WGS) entry which is preliminary data.</text>
</comment>
<feature type="signal peptide" evidence="1">
    <location>
        <begin position="1"/>
        <end position="24"/>
    </location>
</feature>
<dbReference type="Pfam" id="PF06097">
    <property type="entry name" value="DUF945"/>
    <property type="match status" value="1"/>
</dbReference>
<dbReference type="EMBL" id="QUNG01000001">
    <property type="protein sequence ID" value="REG86572.1"/>
    <property type="molecule type" value="Genomic_DNA"/>
</dbReference>
<dbReference type="PROSITE" id="PS51257">
    <property type="entry name" value="PROKAR_LIPOPROTEIN"/>
    <property type="match status" value="1"/>
</dbReference>
<feature type="chain" id="PRO_5017836179" evidence="1">
    <location>
        <begin position="25"/>
        <end position="443"/>
    </location>
</feature>
<dbReference type="Proteomes" id="UP000256542">
    <property type="component" value="Unassembled WGS sequence"/>
</dbReference>
<dbReference type="RefSeq" id="WP_115895836.1">
    <property type="nucleotide sequence ID" value="NZ_QUNG01000001.1"/>
</dbReference>
<keyword evidence="3" id="KW-1185">Reference proteome</keyword>
<accession>A0A3E0DSR9</accession>
<keyword evidence="1" id="KW-0732">Signal</keyword>
<organism evidence="2 3">
    <name type="scientific">Marinomonas pollencensis</name>
    <dbReference type="NCBI Taxonomy" id="491954"/>
    <lineage>
        <taxon>Bacteria</taxon>
        <taxon>Pseudomonadati</taxon>
        <taxon>Pseudomonadota</taxon>
        <taxon>Gammaproteobacteria</taxon>
        <taxon>Oceanospirillales</taxon>
        <taxon>Oceanospirillaceae</taxon>
        <taxon>Marinomonas</taxon>
    </lineage>
</organism>
<evidence type="ECO:0000256" key="1">
    <source>
        <dbReference type="SAM" id="SignalP"/>
    </source>
</evidence>
<evidence type="ECO:0000313" key="3">
    <source>
        <dbReference type="Proteomes" id="UP000256542"/>
    </source>
</evidence>
<evidence type="ECO:0000313" key="2">
    <source>
        <dbReference type="EMBL" id="REG86572.1"/>
    </source>
</evidence>
<gene>
    <name evidence="2" type="ORF">DFP81_101137</name>
</gene>
<dbReference type="InterPro" id="IPR010352">
    <property type="entry name" value="DUF945"/>
</dbReference>